<comment type="caution">
    <text evidence="2">The sequence shown here is derived from an EMBL/GenBank/DDBJ whole genome shotgun (WGS) entry which is preliminary data.</text>
</comment>
<feature type="signal peptide" evidence="1">
    <location>
        <begin position="1"/>
        <end position="19"/>
    </location>
</feature>
<sequence length="148" mass="14830">MASTMRTALILILTAASLAGCSVLGLGGPARDADGRVTEPADIRSTALTVGDCFSFIDGTNMAEATVVPCATTHTHIVIGQGSLTKADIDAGGGLQNAVSAACSDSFEAFVASAAEGAKPKQEFVVSTAEEDGVEVTRYSCVATDAAA</sequence>
<organism evidence="2 3">
    <name type="scientific">Antiquaquibacter soli</name>
    <dbReference type="NCBI Taxonomy" id="3064523"/>
    <lineage>
        <taxon>Bacteria</taxon>
        <taxon>Bacillati</taxon>
        <taxon>Actinomycetota</taxon>
        <taxon>Actinomycetes</taxon>
        <taxon>Micrococcales</taxon>
        <taxon>Microbacteriaceae</taxon>
        <taxon>Antiquaquibacter</taxon>
    </lineage>
</organism>
<dbReference type="PROSITE" id="PS51257">
    <property type="entry name" value="PROKAR_LIPOPROTEIN"/>
    <property type="match status" value="1"/>
</dbReference>
<evidence type="ECO:0008006" key="4">
    <source>
        <dbReference type="Google" id="ProtNLM"/>
    </source>
</evidence>
<dbReference type="Proteomes" id="UP001241072">
    <property type="component" value="Unassembled WGS sequence"/>
</dbReference>
<protein>
    <recommendedName>
        <fullName evidence="4">Lipoprotein</fullName>
    </recommendedName>
</protein>
<gene>
    <name evidence="2" type="ORF">Q5716_13965</name>
</gene>
<dbReference type="RefSeq" id="WP_305003766.1">
    <property type="nucleotide sequence ID" value="NZ_JAUQUB010000004.1"/>
</dbReference>
<keyword evidence="3" id="KW-1185">Reference proteome</keyword>
<name>A0ABT9BQM1_9MICO</name>
<accession>A0ABT9BQM1</accession>
<keyword evidence="1" id="KW-0732">Signal</keyword>
<evidence type="ECO:0000313" key="2">
    <source>
        <dbReference type="EMBL" id="MDO7883336.1"/>
    </source>
</evidence>
<proteinExistence type="predicted"/>
<reference evidence="2 3" key="1">
    <citation type="submission" date="2023-07" db="EMBL/GenBank/DDBJ databases">
        <title>Protaetiibacter sp. nov WY-16 isolated from soil.</title>
        <authorList>
            <person name="Liu B."/>
            <person name="Wan Y."/>
        </authorList>
    </citation>
    <scope>NUCLEOTIDE SEQUENCE [LARGE SCALE GENOMIC DNA]</scope>
    <source>
        <strain evidence="2 3">WY-16</strain>
    </source>
</reference>
<evidence type="ECO:0000256" key="1">
    <source>
        <dbReference type="SAM" id="SignalP"/>
    </source>
</evidence>
<dbReference type="EMBL" id="JAUQUB010000004">
    <property type="protein sequence ID" value="MDO7883336.1"/>
    <property type="molecule type" value="Genomic_DNA"/>
</dbReference>
<feature type="chain" id="PRO_5046627714" description="Lipoprotein" evidence="1">
    <location>
        <begin position="20"/>
        <end position="148"/>
    </location>
</feature>
<evidence type="ECO:0000313" key="3">
    <source>
        <dbReference type="Proteomes" id="UP001241072"/>
    </source>
</evidence>